<dbReference type="Proteomes" id="UP000741013">
    <property type="component" value="Unassembled WGS sequence"/>
</dbReference>
<proteinExistence type="predicted"/>
<dbReference type="CDD" id="cd04301">
    <property type="entry name" value="NAT_SF"/>
    <property type="match status" value="1"/>
</dbReference>
<evidence type="ECO:0000313" key="3">
    <source>
        <dbReference type="Proteomes" id="UP000741013"/>
    </source>
</evidence>
<accession>A0ABS4PYF9</accession>
<keyword evidence="3" id="KW-1185">Reference proteome</keyword>
<dbReference type="InterPro" id="IPR016181">
    <property type="entry name" value="Acyl_CoA_acyltransferase"/>
</dbReference>
<reference evidence="2 3" key="1">
    <citation type="submission" date="2021-03" db="EMBL/GenBank/DDBJ databases">
        <title>Sequencing the genomes of 1000 actinobacteria strains.</title>
        <authorList>
            <person name="Klenk H.-P."/>
        </authorList>
    </citation>
    <scope>NUCLEOTIDE SEQUENCE [LARGE SCALE GENOMIC DNA]</scope>
    <source>
        <strain evidence="2 3">DSM 45510</strain>
    </source>
</reference>
<evidence type="ECO:0000259" key="1">
    <source>
        <dbReference type="PROSITE" id="PS51186"/>
    </source>
</evidence>
<dbReference type="EMBL" id="JAGGMS010000001">
    <property type="protein sequence ID" value="MBP2183893.1"/>
    <property type="molecule type" value="Genomic_DNA"/>
</dbReference>
<dbReference type="InterPro" id="IPR000182">
    <property type="entry name" value="GNAT_dom"/>
</dbReference>
<protein>
    <submittedName>
        <fullName evidence="2">GNAT superfamily N-acetyltransferase</fullName>
    </submittedName>
</protein>
<comment type="caution">
    <text evidence="2">The sequence shown here is derived from an EMBL/GenBank/DDBJ whole genome shotgun (WGS) entry which is preliminary data.</text>
</comment>
<feature type="domain" description="N-acetyltransferase" evidence="1">
    <location>
        <begin position="17"/>
        <end position="225"/>
    </location>
</feature>
<organism evidence="2 3">
    <name type="scientific">Amycolatopsis magusensis</name>
    <dbReference type="NCBI Taxonomy" id="882444"/>
    <lineage>
        <taxon>Bacteria</taxon>
        <taxon>Bacillati</taxon>
        <taxon>Actinomycetota</taxon>
        <taxon>Actinomycetes</taxon>
        <taxon>Pseudonocardiales</taxon>
        <taxon>Pseudonocardiaceae</taxon>
        <taxon>Amycolatopsis</taxon>
    </lineage>
</organism>
<name>A0ABS4PYF9_9PSEU</name>
<dbReference type="Pfam" id="PF00583">
    <property type="entry name" value="Acetyltransf_1"/>
    <property type="match status" value="1"/>
</dbReference>
<evidence type="ECO:0000313" key="2">
    <source>
        <dbReference type="EMBL" id="MBP2183893.1"/>
    </source>
</evidence>
<dbReference type="Gene3D" id="3.40.630.30">
    <property type="match status" value="1"/>
</dbReference>
<sequence length="243" mass="26150">MTEQKLIRGWPSGTAGVRIRLATAEDIPVIAELAPASGIELGAAMTEAIRDGVMGSAHRAGLAGRGREHGRPTFSRAIARAFTDHGPDHAFAVASLVLVAEHREHGVIGTVIAFPPPNVAEQYMTHAERTGAAVPEVRKLILVGIVGLVKVAVFAVAEPHRGSGIGAALLSRVKKIFFAHGYFFVYGQIRPDRPGLAAFYRRQGFEVRAPDEGLDLWVVFGIPGGIHPDQGEQFFVRARPRDE</sequence>
<dbReference type="SUPFAM" id="SSF55729">
    <property type="entry name" value="Acyl-CoA N-acyltransferases (Nat)"/>
    <property type="match status" value="1"/>
</dbReference>
<dbReference type="RefSeq" id="WP_209666977.1">
    <property type="nucleotide sequence ID" value="NZ_JAGGMS010000001.1"/>
</dbReference>
<gene>
    <name evidence="2" type="ORF">JOM49_005419</name>
</gene>
<dbReference type="PROSITE" id="PS51186">
    <property type="entry name" value="GNAT"/>
    <property type="match status" value="1"/>
</dbReference>